<dbReference type="GeneID" id="86155306"/>
<name>A0ABY6TLA1_9PAST</name>
<sequence length="282" mass="33071">MDNKVSCIVVCYNPSNEVVKNIETYINFVDKVIIVDNSDIDNSTLFSELKEKYHLIYLPLFNNTGIAYALNIGVTKSIELNFEYIITMDQDSCFYNNLVEVYKEFIQHNDIKNIAALSPSYKTDRVIQLRKNSSLDHEEKLITMQSGTLFFSKKFEIIGKFNEDLFLDVVDWEYFFRLHKLGFKTIQCNKAILQHAPAESLPLFKFRGKQFSVGVASPLRYYYQIRNLLWCILNIKSYFMLKTIAYKFFKIVFLFDNKKEYLAYAMKAIKDAFKGNLGIYKD</sequence>
<accession>A0ABY6TLA1</accession>
<proteinExistence type="predicted"/>
<reference evidence="2 3" key="1">
    <citation type="submission" date="2019-05" db="EMBL/GenBank/DDBJ databases">
        <authorList>
            <consortium name="Pathogen Informatics"/>
        </authorList>
    </citation>
    <scope>NUCLEOTIDE SEQUENCE [LARGE SCALE GENOMIC DNA]</scope>
    <source>
        <strain evidence="2 3">NM319</strain>
    </source>
</reference>
<feature type="domain" description="Glycosyltransferase 2-like" evidence="1">
    <location>
        <begin position="6"/>
        <end position="131"/>
    </location>
</feature>
<dbReference type="EMBL" id="CABFKI010000005">
    <property type="protein sequence ID" value="VTU07518.1"/>
    <property type="molecule type" value="Genomic_DNA"/>
</dbReference>
<keyword evidence="3" id="KW-1185">Reference proteome</keyword>
<evidence type="ECO:0000313" key="2">
    <source>
        <dbReference type="EMBL" id="VTU07518.1"/>
    </source>
</evidence>
<dbReference type="PANTHER" id="PTHR43685:SF2">
    <property type="entry name" value="GLYCOSYLTRANSFERASE 2-LIKE DOMAIN-CONTAINING PROTEIN"/>
    <property type="match status" value="1"/>
</dbReference>
<dbReference type="InterPro" id="IPR001173">
    <property type="entry name" value="Glyco_trans_2-like"/>
</dbReference>
<dbReference type="SUPFAM" id="SSF53448">
    <property type="entry name" value="Nucleotide-diphospho-sugar transferases"/>
    <property type="match status" value="1"/>
</dbReference>
<comment type="caution">
    <text evidence="2">The sequence shown here is derived from an EMBL/GenBank/DDBJ whole genome shotgun (WGS) entry which is preliminary data.</text>
</comment>
<evidence type="ECO:0000259" key="1">
    <source>
        <dbReference type="Pfam" id="PF00535"/>
    </source>
</evidence>
<dbReference type="Proteomes" id="UP000308167">
    <property type="component" value="Unassembled WGS sequence"/>
</dbReference>
<gene>
    <name evidence="2" type="ORF">SAMEA1410922_00908</name>
</gene>
<organism evidence="2 3">
    <name type="scientific">Actinobacillus porcinus</name>
    <dbReference type="NCBI Taxonomy" id="51048"/>
    <lineage>
        <taxon>Bacteria</taxon>
        <taxon>Pseudomonadati</taxon>
        <taxon>Pseudomonadota</taxon>
        <taxon>Gammaproteobacteria</taxon>
        <taxon>Pasteurellales</taxon>
        <taxon>Pasteurellaceae</taxon>
        <taxon>Actinobacillus</taxon>
    </lineage>
</organism>
<dbReference type="PANTHER" id="PTHR43685">
    <property type="entry name" value="GLYCOSYLTRANSFERASE"/>
    <property type="match status" value="1"/>
</dbReference>
<dbReference type="RefSeq" id="WP_135709736.1">
    <property type="nucleotide sequence ID" value="NZ_CABFKI010000005.1"/>
</dbReference>
<dbReference type="Gene3D" id="3.90.550.10">
    <property type="entry name" value="Spore Coat Polysaccharide Biosynthesis Protein SpsA, Chain A"/>
    <property type="match status" value="1"/>
</dbReference>
<dbReference type="InterPro" id="IPR050834">
    <property type="entry name" value="Glycosyltransf_2"/>
</dbReference>
<dbReference type="InterPro" id="IPR029044">
    <property type="entry name" value="Nucleotide-diphossugar_trans"/>
</dbReference>
<evidence type="ECO:0000313" key="3">
    <source>
        <dbReference type="Proteomes" id="UP000308167"/>
    </source>
</evidence>
<dbReference type="Pfam" id="PF00535">
    <property type="entry name" value="Glycos_transf_2"/>
    <property type="match status" value="1"/>
</dbReference>
<protein>
    <submittedName>
        <fullName evidence="2">Rhamnosyltransferase</fullName>
    </submittedName>
</protein>